<dbReference type="AlphaFoldDB" id="A0AAJ0LWA7"/>
<protein>
    <submittedName>
        <fullName evidence="2">Uncharacterized protein</fullName>
    </submittedName>
</protein>
<dbReference type="Proteomes" id="UP001271007">
    <property type="component" value="Unassembled WGS sequence"/>
</dbReference>
<evidence type="ECO:0000256" key="1">
    <source>
        <dbReference type="SAM" id="MobiDB-lite"/>
    </source>
</evidence>
<accession>A0AAJ0LWA7</accession>
<evidence type="ECO:0000313" key="2">
    <source>
        <dbReference type="EMBL" id="KAK3057905.1"/>
    </source>
</evidence>
<organism evidence="2 3">
    <name type="scientific">Extremus antarcticus</name>
    <dbReference type="NCBI Taxonomy" id="702011"/>
    <lineage>
        <taxon>Eukaryota</taxon>
        <taxon>Fungi</taxon>
        <taxon>Dikarya</taxon>
        <taxon>Ascomycota</taxon>
        <taxon>Pezizomycotina</taxon>
        <taxon>Dothideomycetes</taxon>
        <taxon>Dothideomycetidae</taxon>
        <taxon>Mycosphaerellales</taxon>
        <taxon>Extremaceae</taxon>
        <taxon>Extremus</taxon>
    </lineage>
</organism>
<sequence>MATTAMATATVPQHDTTSERTSHQLSRTEKASGATQSAAQAVLNNYDLLEQIMRLLPSIGHDNMCEVRTIARTKRVSRIWPDILESPTMRKTRCMPPVELLPGDFVPDEPENEYEDQDKEQIEKDISRGPETPHYFHYIHAVNPFLGEVYQNNERWDLCDTATFDISCLSLESEGVIGAQYITEPPISVLCLRLDNSATGACSIRVRTGITVEELVHARDHLLDSEARAAHGKDHVLAPGCRVAHDEAARKVVIFIKNYQKYVTAGYARRGADTVSEWGDVTLVGNRPRLRWEDGS</sequence>
<gene>
    <name evidence="2" type="ORF">LTR09_000981</name>
</gene>
<dbReference type="EMBL" id="JAWDJX010000002">
    <property type="protein sequence ID" value="KAK3057905.1"/>
    <property type="molecule type" value="Genomic_DNA"/>
</dbReference>
<feature type="compositionally biased region" description="Low complexity" evidence="1">
    <location>
        <begin position="1"/>
        <end position="10"/>
    </location>
</feature>
<keyword evidence="3" id="KW-1185">Reference proteome</keyword>
<feature type="region of interest" description="Disordered" evidence="1">
    <location>
        <begin position="1"/>
        <end position="36"/>
    </location>
</feature>
<feature type="compositionally biased region" description="Basic and acidic residues" evidence="1">
    <location>
        <begin position="16"/>
        <end position="30"/>
    </location>
</feature>
<comment type="caution">
    <text evidence="2">The sequence shown here is derived from an EMBL/GenBank/DDBJ whole genome shotgun (WGS) entry which is preliminary data.</text>
</comment>
<reference evidence="2" key="1">
    <citation type="submission" date="2023-04" db="EMBL/GenBank/DDBJ databases">
        <title>Black Yeasts Isolated from many extreme environments.</title>
        <authorList>
            <person name="Coleine C."/>
            <person name="Stajich J.E."/>
            <person name="Selbmann L."/>
        </authorList>
    </citation>
    <scope>NUCLEOTIDE SEQUENCE</scope>
    <source>
        <strain evidence="2">CCFEE 5312</strain>
    </source>
</reference>
<evidence type="ECO:0000313" key="3">
    <source>
        <dbReference type="Proteomes" id="UP001271007"/>
    </source>
</evidence>
<proteinExistence type="predicted"/>
<name>A0AAJ0LWA7_9PEZI</name>